<organism evidence="1 2">
    <name type="scientific">Dreissena polymorpha</name>
    <name type="common">Zebra mussel</name>
    <name type="synonym">Mytilus polymorpha</name>
    <dbReference type="NCBI Taxonomy" id="45954"/>
    <lineage>
        <taxon>Eukaryota</taxon>
        <taxon>Metazoa</taxon>
        <taxon>Spiralia</taxon>
        <taxon>Lophotrochozoa</taxon>
        <taxon>Mollusca</taxon>
        <taxon>Bivalvia</taxon>
        <taxon>Autobranchia</taxon>
        <taxon>Heteroconchia</taxon>
        <taxon>Euheterodonta</taxon>
        <taxon>Imparidentia</taxon>
        <taxon>Neoheterodontei</taxon>
        <taxon>Myida</taxon>
        <taxon>Dreissenoidea</taxon>
        <taxon>Dreissenidae</taxon>
        <taxon>Dreissena</taxon>
    </lineage>
</organism>
<reference evidence="1" key="2">
    <citation type="submission" date="2020-11" db="EMBL/GenBank/DDBJ databases">
        <authorList>
            <person name="McCartney M.A."/>
            <person name="Auch B."/>
            <person name="Kono T."/>
            <person name="Mallez S."/>
            <person name="Becker A."/>
            <person name="Gohl D.M."/>
            <person name="Silverstein K.A.T."/>
            <person name="Koren S."/>
            <person name="Bechman K.B."/>
            <person name="Herman A."/>
            <person name="Abrahante J.E."/>
            <person name="Garbe J."/>
        </authorList>
    </citation>
    <scope>NUCLEOTIDE SEQUENCE</scope>
    <source>
        <strain evidence="1">Duluth1</strain>
        <tissue evidence="1">Whole animal</tissue>
    </source>
</reference>
<dbReference type="AlphaFoldDB" id="A0A9D4N077"/>
<reference evidence="1" key="1">
    <citation type="journal article" date="2019" name="bioRxiv">
        <title>The Genome of the Zebra Mussel, Dreissena polymorpha: A Resource for Invasive Species Research.</title>
        <authorList>
            <person name="McCartney M.A."/>
            <person name="Auch B."/>
            <person name="Kono T."/>
            <person name="Mallez S."/>
            <person name="Zhang Y."/>
            <person name="Obille A."/>
            <person name="Becker A."/>
            <person name="Abrahante J.E."/>
            <person name="Garbe J."/>
            <person name="Badalamenti J.P."/>
            <person name="Herman A."/>
            <person name="Mangelson H."/>
            <person name="Liachko I."/>
            <person name="Sullivan S."/>
            <person name="Sone E.D."/>
            <person name="Koren S."/>
            <person name="Silverstein K.A.T."/>
            <person name="Beckman K.B."/>
            <person name="Gohl D.M."/>
        </authorList>
    </citation>
    <scope>NUCLEOTIDE SEQUENCE</scope>
    <source>
        <strain evidence="1">Duluth1</strain>
        <tissue evidence="1">Whole animal</tissue>
    </source>
</reference>
<comment type="caution">
    <text evidence="1">The sequence shown here is derived from an EMBL/GenBank/DDBJ whole genome shotgun (WGS) entry which is preliminary data.</text>
</comment>
<sequence>MDSSQSHVIQEDEPKPVSDKSQSLTSLVLKAITQLKETQNLEAYFYSVWTVSSRRIHGVMQVYIEFLRRVKYAVQTRRSGDIFENIRRDIALYALHGALTTLRSRTYTKFGLLCRAPMERRPNAVRFEFGEVERQAIFLYSINISRPNLSSE</sequence>
<accession>A0A9D4N077</accession>
<evidence type="ECO:0000313" key="1">
    <source>
        <dbReference type="EMBL" id="KAH3886595.1"/>
    </source>
</evidence>
<proteinExistence type="predicted"/>
<gene>
    <name evidence="1" type="ORF">DPMN_010606</name>
</gene>
<dbReference type="EMBL" id="JAIWYP010000001">
    <property type="protein sequence ID" value="KAH3886595.1"/>
    <property type="molecule type" value="Genomic_DNA"/>
</dbReference>
<keyword evidence="2" id="KW-1185">Reference proteome</keyword>
<dbReference type="Proteomes" id="UP000828390">
    <property type="component" value="Unassembled WGS sequence"/>
</dbReference>
<protein>
    <submittedName>
        <fullName evidence="1">Uncharacterized protein</fullName>
    </submittedName>
</protein>
<name>A0A9D4N077_DREPO</name>
<evidence type="ECO:0000313" key="2">
    <source>
        <dbReference type="Proteomes" id="UP000828390"/>
    </source>
</evidence>